<dbReference type="RefSeq" id="XP_031859407.1">
    <property type="nucleotide sequence ID" value="XM_032006386.1"/>
</dbReference>
<dbReference type="AlphaFoldDB" id="A0A5M6BZS1"/>
<proteinExistence type="predicted"/>
<organism evidence="1 2">
    <name type="scientific">Kwoniella shandongensis</name>
    <dbReference type="NCBI Taxonomy" id="1734106"/>
    <lineage>
        <taxon>Eukaryota</taxon>
        <taxon>Fungi</taxon>
        <taxon>Dikarya</taxon>
        <taxon>Basidiomycota</taxon>
        <taxon>Agaricomycotina</taxon>
        <taxon>Tremellomycetes</taxon>
        <taxon>Tremellales</taxon>
        <taxon>Cryptococcaceae</taxon>
        <taxon>Kwoniella</taxon>
    </lineage>
</organism>
<gene>
    <name evidence="1" type="ORF">CI109_102669</name>
</gene>
<keyword evidence="2" id="KW-1185">Reference proteome</keyword>
<evidence type="ECO:0000313" key="1">
    <source>
        <dbReference type="EMBL" id="WWD18219.1"/>
    </source>
</evidence>
<protein>
    <submittedName>
        <fullName evidence="1">Uncharacterized protein</fullName>
    </submittedName>
</protein>
<name>A0A5M6BZS1_9TREE</name>
<dbReference type="KEGG" id="ksn:43590544"/>
<sequence>MGNCLSGHTVRDGILSRDSRPVILQTGPISSSELNKPLPQVPEQTKTVRFGYDPPAWEFYANRPTDENLANTRYCSPHHSASPLTRTRITPPPAYKTWSWYDEKGFVVTNQ</sequence>
<dbReference type="GeneID" id="43590544"/>
<evidence type="ECO:0000313" key="2">
    <source>
        <dbReference type="Proteomes" id="UP000322225"/>
    </source>
</evidence>
<dbReference type="OrthoDB" id="2563717at2759"/>
<dbReference type="Proteomes" id="UP000322225">
    <property type="component" value="Chromosome 4"/>
</dbReference>
<accession>A0A5M6BZS1</accession>
<reference evidence="1" key="1">
    <citation type="submission" date="2017-08" db="EMBL/GenBank/DDBJ databases">
        <authorList>
            <person name="Cuomo C."/>
            <person name="Billmyre B."/>
            <person name="Heitman J."/>
        </authorList>
    </citation>
    <scope>NUCLEOTIDE SEQUENCE</scope>
    <source>
        <strain evidence="1">CBS 12478</strain>
    </source>
</reference>
<reference evidence="1" key="2">
    <citation type="submission" date="2024-01" db="EMBL/GenBank/DDBJ databases">
        <title>Comparative genomics of Cryptococcus and Kwoniella reveals pathogenesis evolution and contrasting modes of karyotype evolution via chromosome fusion or intercentromeric recombination.</title>
        <authorList>
            <person name="Coelho M.A."/>
            <person name="David-Palma M."/>
            <person name="Shea T."/>
            <person name="Bowers K."/>
            <person name="McGinley-Smith S."/>
            <person name="Mohammad A.W."/>
            <person name="Gnirke A."/>
            <person name="Yurkov A.M."/>
            <person name="Nowrousian M."/>
            <person name="Sun S."/>
            <person name="Cuomo C.A."/>
            <person name="Heitman J."/>
        </authorList>
    </citation>
    <scope>NUCLEOTIDE SEQUENCE</scope>
    <source>
        <strain evidence="1">CBS 12478</strain>
    </source>
</reference>
<dbReference type="EMBL" id="CP144054">
    <property type="protein sequence ID" value="WWD18219.1"/>
    <property type="molecule type" value="Genomic_DNA"/>
</dbReference>